<name>A0A816FQW0_9BILA</name>
<gene>
    <name evidence="1" type="ORF">GPM918_LOCUS46107</name>
    <name evidence="2" type="ORF">SRO942_LOCUS49542</name>
</gene>
<evidence type="ECO:0000313" key="2">
    <source>
        <dbReference type="EMBL" id="CAF4621183.1"/>
    </source>
</evidence>
<dbReference type="EMBL" id="CAJOBC010133617">
    <property type="protein sequence ID" value="CAF4621183.1"/>
    <property type="molecule type" value="Genomic_DNA"/>
</dbReference>
<evidence type="ECO:0000313" key="3">
    <source>
        <dbReference type="Proteomes" id="UP000663829"/>
    </source>
</evidence>
<proteinExistence type="predicted"/>
<evidence type="ECO:0000313" key="1">
    <source>
        <dbReference type="EMBL" id="CAF1664814.1"/>
    </source>
</evidence>
<dbReference type="Proteomes" id="UP000663829">
    <property type="component" value="Unassembled WGS sequence"/>
</dbReference>
<organism evidence="1 3">
    <name type="scientific">Didymodactylos carnosus</name>
    <dbReference type="NCBI Taxonomy" id="1234261"/>
    <lineage>
        <taxon>Eukaryota</taxon>
        <taxon>Metazoa</taxon>
        <taxon>Spiralia</taxon>
        <taxon>Gnathifera</taxon>
        <taxon>Rotifera</taxon>
        <taxon>Eurotatoria</taxon>
        <taxon>Bdelloidea</taxon>
        <taxon>Philodinida</taxon>
        <taxon>Philodinidae</taxon>
        <taxon>Didymodactylos</taxon>
    </lineage>
</organism>
<protein>
    <submittedName>
        <fullName evidence="1">Uncharacterized protein</fullName>
    </submittedName>
</protein>
<dbReference type="Proteomes" id="UP000681722">
    <property type="component" value="Unassembled WGS sequence"/>
</dbReference>
<sequence>RLLVAHSGFRFMIPSQMLSFGTYFARSIARAEGKVRYTGAIICAEIHTGNVKEYNHMNCVKDEFCSKHASQVLKWVIAVDPGSVSKLQLYVLDREFADTICGCI</sequence>
<dbReference type="EMBL" id="CAJNOQ010057771">
    <property type="protein sequence ID" value="CAF1664814.1"/>
    <property type="molecule type" value="Genomic_DNA"/>
</dbReference>
<comment type="caution">
    <text evidence="1">The sequence shown here is derived from an EMBL/GenBank/DDBJ whole genome shotgun (WGS) entry which is preliminary data.</text>
</comment>
<feature type="non-terminal residue" evidence="1">
    <location>
        <position position="1"/>
    </location>
</feature>
<reference evidence="1" key="1">
    <citation type="submission" date="2021-02" db="EMBL/GenBank/DDBJ databases">
        <authorList>
            <person name="Nowell W R."/>
        </authorList>
    </citation>
    <scope>NUCLEOTIDE SEQUENCE</scope>
</reference>
<accession>A0A816FQW0</accession>
<dbReference type="AlphaFoldDB" id="A0A816FQW0"/>
<keyword evidence="3" id="KW-1185">Reference proteome</keyword>